<evidence type="ECO:0000313" key="3">
    <source>
        <dbReference type="Proteomes" id="UP001232148"/>
    </source>
</evidence>
<accession>A0AAD9HKB6</accession>
<dbReference type="EMBL" id="MU842850">
    <property type="protein sequence ID" value="KAK2030535.1"/>
    <property type="molecule type" value="Genomic_DNA"/>
</dbReference>
<feature type="compositionally biased region" description="Polar residues" evidence="1">
    <location>
        <begin position="325"/>
        <end position="348"/>
    </location>
</feature>
<gene>
    <name evidence="2" type="ORF">LX32DRAFT_321484</name>
</gene>
<keyword evidence="3" id="KW-1185">Reference proteome</keyword>
<name>A0AAD9HKB6_9PEZI</name>
<feature type="region of interest" description="Disordered" evidence="1">
    <location>
        <begin position="218"/>
        <end position="348"/>
    </location>
</feature>
<protein>
    <submittedName>
        <fullName evidence="2">Uncharacterized protein</fullName>
    </submittedName>
</protein>
<reference evidence="2" key="1">
    <citation type="submission" date="2021-06" db="EMBL/GenBank/DDBJ databases">
        <title>Comparative genomics, transcriptomics and evolutionary studies reveal genomic signatures of adaptation to plant cell wall in hemibiotrophic fungi.</title>
        <authorList>
            <consortium name="DOE Joint Genome Institute"/>
            <person name="Baroncelli R."/>
            <person name="Diaz J.F."/>
            <person name="Benocci T."/>
            <person name="Peng M."/>
            <person name="Battaglia E."/>
            <person name="Haridas S."/>
            <person name="Andreopoulos W."/>
            <person name="Labutti K."/>
            <person name="Pangilinan J."/>
            <person name="Floch G.L."/>
            <person name="Makela M.R."/>
            <person name="Henrissat B."/>
            <person name="Grigoriev I.V."/>
            <person name="Crouch J.A."/>
            <person name="De Vries R.P."/>
            <person name="Sukno S.A."/>
            <person name="Thon M.R."/>
        </authorList>
    </citation>
    <scope>NUCLEOTIDE SEQUENCE</scope>
    <source>
        <strain evidence="2">MAFF235873</strain>
    </source>
</reference>
<evidence type="ECO:0000256" key="1">
    <source>
        <dbReference type="SAM" id="MobiDB-lite"/>
    </source>
</evidence>
<comment type="caution">
    <text evidence="2">The sequence shown here is derived from an EMBL/GenBank/DDBJ whole genome shotgun (WGS) entry which is preliminary data.</text>
</comment>
<dbReference type="AlphaFoldDB" id="A0AAD9HKB6"/>
<evidence type="ECO:0000313" key="2">
    <source>
        <dbReference type="EMBL" id="KAK2030535.1"/>
    </source>
</evidence>
<dbReference type="Proteomes" id="UP001232148">
    <property type="component" value="Unassembled WGS sequence"/>
</dbReference>
<feature type="compositionally biased region" description="Basic and acidic residues" evidence="1">
    <location>
        <begin position="218"/>
        <end position="234"/>
    </location>
</feature>
<sequence length="348" mass="39185">MNWTEGALARHSRGRSWNPELAKQRQYFAKARAGPRGALRPNITSISILPRQPESPTLHPGKQPPRTLLESSPHFQHRQSPREDNGKYHVGHSPRQRSREEEPSMEGRGFPKPHGSMHTNAKRKHAVDDEEALDVKRLRLLQKTDWAGIKVQKPTPLHFSARNNLAGNQIWGFRKKHTTGQPAPFIQQIRHNKNALRGSATTHSSTHDGDREVRIMIGSEDIRLGTEASSTEKNRNKRPLRTISKANNYHQSGYFQHSSSRTPSQHHASPGNHGHREVAGQRTKRLVSSSAPRGRRTRLERVRRAGQHLVVESSPSLVHQPVPQRLSQLVSSQNLGTPKSGSPPQLKI</sequence>
<feature type="compositionally biased region" description="Polar residues" evidence="1">
    <location>
        <begin position="244"/>
        <end position="267"/>
    </location>
</feature>
<proteinExistence type="predicted"/>
<organism evidence="2 3">
    <name type="scientific">Colletotrichum zoysiae</name>
    <dbReference type="NCBI Taxonomy" id="1216348"/>
    <lineage>
        <taxon>Eukaryota</taxon>
        <taxon>Fungi</taxon>
        <taxon>Dikarya</taxon>
        <taxon>Ascomycota</taxon>
        <taxon>Pezizomycotina</taxon>
        <taxon>Sordariomycetes</taxon>
        <taxon>Hypocreomycetidae</taxon>
        <taxon>Glomerellales</taxon>
        <taxon>Glomerellaceae</taxon>
        <taxon>Colletotrichum</taxon>
        <taxon>Colletotrichum graminicola species complex</taxon>
    </lineage>
</organism>
<feature type="region of interest" description="Disordered" evidence="1">
    <location>
        <begin position="1"/>
        <end position="128"/>
    </location>
</feature>